<dbReference type="GeneID" id="30176927"/>
<evidence type="ECO:0000313" key="2">
    <source>
        <dbReference type="Proteomes" id="UP000094455"/>
    </source>
</evidence>
<dbReference type="RefSeq" id="XP_019019705.1">
    <property type="nucleotide sequence ID" value="XM_019160240.1"/>
</dbReference>
<accession>A0A1E3NR80</accession>
<sequence>METQWWNTGEVKQFIVKEKYEPPFFTEKRGIKDRRINPRRLVDPILRKEENSRSLIKDVISEIVSLHPDTYRDIPEYKRSRSFYVTSTQDRFAVFKDEKDTLQLIEDFADSTFRVVKNSERWMKDILR</sequence>
<dbReference type="AlphaFoldDB" id="A0A1E3NR80"/>
<organism evidence="1 2">
    <name type="scientific">Pichia membranifaciens NRRL Y-2026</name>
    <dbReference type="NCBI Taxonomy" id="763406"/>
    <lineage>
        <taxon>Eukaryota</taxon>
        <taxon>Fungi</taxon>
        <taxon>Dikarya</taxon>
        <taxon>Ascomycota</taxon>
        <taxon>Saccharomycotina</taxon>
        <taxon>Pichiomycetes</taxon>
        <taxon>Pichiales</taxon>
        <taxon>Pichiaceae</taxon>
        <taxon>Pichia</taxon>
    </lineage>
</organism>
<dbReference type="EMBL" id="KV454001">
    <property type="protein sequence ID" value="ODQ48592.1"/>
    <property type="molecule type" value="Genomic_DNA"/>
</dbReference>
<keyword evidence="2" id="KW-1185">Reference proteome</keyword>
<gene>
    <name evidence="1" type="ORF">PICMEDRAFT_14141</name>
</gene>
<dbReference type="Proteomes" id="UP000094455">
    <property type="component" value="Unassembled WGS sequence"/>
</dbReference>
<reference evidence="1 2" key="1">
    <citation type="journal article" date="2016" name="Proc. Natl. Acad. Sci. U.S.A.">
        <title>Comparative genomics of biotechnologically important yeasts.</title>
        <authorList>
            <person name="Riley R."/>
            <person name="Haridas S."/>
            <person name="Wolfe K.H."/>
            <person name="Lopes M.R."/>
            <person name="Hittinger C.T."/>
            <person name="Goeker M."/>
            <person name="Salamov A.A."/>
            <person name="Wisecaver J.H."/>
            <person name="Long T.M."/>
            <person name="Calvey C.H."/>
            <person name="Aerts A.L."/>
            <person name="Barry K.W."/>
            <person name="Choi C."/>
            <person name="Clum A."/>
            <person name="Coughlan A.Y."/>
            <person name="Deshpande S."/>
            <person name="Douglass A.P."/>
            <person name="Hanson S.J."/>
            <person name="Klenk H.-P."/>
            <person name="LaButti K.M."/>
            <person name="Lapidus A."/>
            <person name="Lindquist E.A."/>
            <person name="Lipzen A.M."/>
            <person name="Meier-Kolthoff J.P."/>
            <person name="Ohm R.A."/>
            <person name="Otillar R.P."/>
            <person name="Pangilinan J.L."/>
            <person name="Peng Y."/>
            <person name="Rokas A."/>
            <person name="Rosa C.A."/>
            <person name="Scheuner C."/>
            <person name="Sibirny A.A."/>
            <person name="Slot J.C."/>
            <person name="Stielow J.B."/>
            <person name="Sun H."/>
            <person name="Kurtzman C.P."/>
            <person name="Blackwell M."/>
            <person name="Grigoriev I.V."/>
            <person name="Jeffries T.W."/>
        </authorList>
    </citation>
    <scope>NUCLEOTIDE SEQUENCE [LARGE SCALE GENOMIC DNA]</scope>
    <source>
        <strain evidence="1 2">NRRL Y-2026</strain>
    </source>
</reference>
<protein>
    <submittedName>
        <fullName evidence="1">Uncharacterized protein</fullName>
    </submittedName>
</protein>
<evidence type="ECO:0000313" key="1">
    <source>
        <dbReference type="EMBL" id="ODQ48592.1"/>
    </source>
</evidence>
<name>A0A1E3NR80_9ASCO</name>
<proteinExistence type="predicted"/>